<dbReference type="EMBL" id="JAULSU010000004">
    <property type="protein sequence ID" value="KAK0620604.1"/>
    <property type="molecule type" value="Genomic_DNA"/>
</dbReference>
<keyword evidence="3" id="KW-0472">Membrane</keyword>
<evidence type="ECO:0000256" key="2">
    <source>
        <dbReference type="SAM" id="MobiDB-lite"/>
    </source>
</evidence>
<feature type="coiled-coil region" evidence="1">
    <location>
        <begin position="575"/>
        <end position="602"/>
    </location>
</feature>
<comment type="caution">
    <text evidence="4">The sequence shown here is derived from an EMBL/GenBank/DDBJ whole genome shotgun (WGS) entry which is preliminary data.</text>
</comment>
<reference evidence="4" key="1">
    <citation type="submission" date="2023-06" db="EMBL/GenBank/DDBJ databases">
        <title>Genome-scale phylogeny and comparative genomics of the fungal order Sordariales.</title>
        <authorList>
            <consortium name="Lawrence Berkeley National Laboratory"/>
            <person name="Hensen N."/>
            <person name="Bonometti L."/>
            <person name="Westerberg I."/>
            <person name="Brannstrom I.O."/>
            <person name="Guillou S."/>
            <person name="Cros-Aarteil S."/>
            <person name="Calhoun S."/>
            <person name="Haridas S."/>
            <person name="Kuo A."/>
            <person name="Mondo S."/>
            <person name="Pangilinan J."/>
            <person name="Riley R."/>
            <person name="Labutti K."/>
            <person name="Andreopoulos B."/>
            <person name="Lipzen A."/>
            <person name="Chen C."/>
            <person name="Yanf M."/>
            <person name="Daum C."/>
            <person name="Ng V."/>
            <person name="Clum A."/>
            <person name="Steindorff A."/>
            <person name="Ohm R."/>
            <person name="Martin F."/>
            <person name="Silar P."/>
            <person name="Natvig D."/>
            <person name="Lalanne C."/>
            <person name="Gautier V."/>
            <person name="Ament-Velasquez S.L."/>
            <person name="Kruys A."/>
            <person name="Hutchinson M.I."/>
            <person name="Powell A.J."/>
            <person name="Barry K."/>
            <person name="Miller A.N."/>
            <person name="Grigoriev I.V."/>
            <person name="Debuchy R."/>
            <person name="Gladieux P."/>
            <person name="Thoren M.H."/>
            <person name="Johannesson H."/>
        </authorList>
    </citation>
    <scope>NUCLEOTIDE SEQUENCE</scope>
    <source>
        <strain evidence="4">CBS 606.72</strain>
    </source>
</reference>
<keyword evidence="3" id="KW-0812">Transmembrane</keyword>
<organism evidence="4 5">
    <name type="scientific">Immersiella caudata</name>
    <dbReference type="NCBI Taxonomy" id="314043"/>
    <lineage>
        <taxon>Eukaryota</taxon>
        <taxon>Fungi</taxon>
        <taxon>Dikarya</taxon>
        <taxon>Ascomycota</taxon>
        <taxon>Pezizomycotina</taxon>
        <taxon>Sordariomycetes</taxon>
        <taxon>Sordariomycetidae</taxon>
        <taxon>Sordariales</taxon>
        <taxon>Lasiosphaeriaceae</taxon>
        <taxon>Immersiella</taxon>
    </lineage>
</organism>
<sequence length="831" mass="93584">MAATHKTSPQPSPGRPTRKPGRTYPATNTQNGRTLPQPAFAAEGEPVCKTDLRRVLGFIRAHKSYTPPSEDAPIEGEWPKFDDISRYDISEAQEDALWRLEAERLLAAVSDFNKPLQFESPLPSWPINKVEFENLSELGNQALHCLSICSHDNQLLLFDSYRDRFEPRTYLRARSILSSAFIPSDENTNAKGRRQGRECPADLNIHDLTYEIFCAMVDYTTAILARFALQGIPIEFWHTRALAGLAKTSAKMKYLFSDLEKLALQSLDDGQDLLAKTEVISALGSRGPVLDIVGPDGRPFQVRESEGRGDSDAMDVHHLLNREEASSTVYFQEMAMIGSWTIDALRAIFFFFQHIRASGYRADAFDICALVYKAGTTGLMTLVCQDRSGELTGSSSREYSRLSYAGFKMLSQVANELNRSVVQASTNKAEGPADVPRSHEGASLIFDFEEEDATRIEPRPRESLRTRIATMGDLASALVPLLCTQPIQLNNLVWAMEIVTRVSSVTHTINYNALRGRKYVVFASLRTDAYERDIQPTLEDSDTRPLSRSLIAQNRLHTYDYREDRSTKVWDGLPVTEKSDLILESEKKLHQLEEQFQRWTIEEKAVVVPKAQYVVMLMIVCSVLVISGIMIGVFLGSRLEGVDPFNITVFLWVLAGFILLASKSVLVSDWPWRDFLRLRVPCRSISELQGVTGVDPQEILEYLLSMELYTILITKGPYNKPFARRSEDGGDGFSIDVKIQLKTLMASGIIMVKVAGRQGLGLICLDLRRGSPGRDRICHSDDIEEDEYALGCFDLPEEYDEDQDVRLLMQGSGRGWTRILGIYHCPKREFR</sequence>
<keyword evidence="3" id="KW-1133">Transmembrane helix</keyword>
<dbReference type="Proteomes" id="UP001175000">
    <property type="component" value="Unassembled WGS sequence"/>
</dbReference>
<accession>A0AA39WS63</accession>
<evidence type="ECO:0000313" key="4">
    <source>
        <dbReference type="EMBL" id="KAK0620604.1"/>
    </source>
</evidence>
<evidence type="ECO:0000256" key="1">
    <source>
        <dbReference type="SAM" id="Coils"/>
    </source>
</evidence>
<evidence type="ECO:0000313" key="5">
    <source>
        <dbReference type="Proteomes" id="UP001175000"/>
    </source>
</evidence>
<keyword evidence="5" id="KW-1185">Reference proteome</keyword>
<feature type="region of interest" description="Disordered" evidence="2">
    <location>
        <begin position="1"/>
        <end position="39"/>
    </location>
</feature>
<name>A0AA39WS63_9PEZI</name>
<feature type="compositionally biased region" description="Polar residues" evidence="2">
    <location>
        <begin position="25"/>
        <end position="34"/>
    </location>
</feature>
<feature type="transmembrane region" description="Helical" evidence="3">
    <location>
        <begin position="647"/>
        <end position="667"/>
    </location>
</feature>
<proteinExistence type="predicted"/>
<feature type="transmembrane region" description="Helical" evidence="3">
    <location>
        <begin position="613"/>
        <end position="635"/>
    </location>
</feature>
<gene>
    <name evidence="4" type="ORF">B0T14DRAFT_521803</name>
</gene>
<keyword evidence="1" id="KW-0175">Coiled coil</keyword>
<dbReference type="AlphaFoldDB" id="A0AA39WS63"/>
<evidence type="ECO:0000256" key="3">
    <source>
        <dbReference type="SAM" id="Phobius"/>
    </source>
</evidence>
<protein>
    <submittedName>
        <fullName evidence="4">Uncharacterized protein</fullName>
    </submittedName>
</protein>